<feature type="compositionally biased region" description="Polar residues" evidence="2">
    <location>
        <begin position="225"/>
        <end position="247"/>
    </location>
</feature>
<dbReference type="InterPro" id="IPR019734">
    <property type="entry name" value="TPR_rpt"/>
</dbReference>
<protein>
    <recommendedName>
        <fullName evidence="5">Tetratricopeptide repeat protein 1</fullName>
    </recommendedName>
</protein>
<keyword evidence="4" id="KW-1185">Reference proteome</keyword>
<feature type="region of interest" description="Disordered" evidence="2">
    <location>
        <begin position="224"/>
        <end position="255"/>
    </location>
</feature>
<evidence type="ECO:0000313" key="3">
    <source>
        <dbReference type="EMBL" id="KAJ1922546.1"/>
    </source>
</evidence>
<evidence type="ECO:0008006" key="5">
    <source>
        <dbReference type="Google" id="ProtNLM"/>
    </source>
</evidence>
<dbReference type="InterPro" id="IPR052769">
    <property type="entry name" value="TPR_domain_protein"/>
</dbReference>
<name>A0A9W8A4B2_9FUNG</name>
<dbReference type="SUPFAM" id="SSF48452">
    <property type="entry name" value="TPR-like"/>
    <property type="match status" value="1"/>
</dbReference>
<dbReference type="InterPro" id="IPR011990">
    <property type="entry name" value="TPR-like_helical_dom_sf"/>
</dbReference>
<dbReference type="PANTHER" id="PTHR46014">
    <property type="entry name" value="TETRATRICOPEPTIDE REPEAT PROTEIN 1"/>
    <property type="match status" value="1"/>
</dbReference>
<dbReference type="OrthoDB" id="1872379at2759"/>
<feature type="region of interest" description="Disordered" evidence="2">
    <location>
        <begin position="1"/>
        <end position="73"/>
    </location>
</feature>
<dbReference type="Pfam" id="PF13424">
    <property type="entry name" value="TPR_12"/>
    <property type="match status" value="1"/>
</dbReference>
<keyword evidence="1" id="KW-0802">TPR repeat</keyword>
<accession>A0A9W8A4B2</accession>
<dbReference type="Proteomes" id="UP001150569">
    <property type="component" value="Unassembled WGS sequence"/>
</dbReference>
<proteinExistence type="predicted"/>
<organism evidence="3 4">
    <name type="scientific">Tieghemiomyces parasiticus</name>
    <dbReference type="NCBI Taxonomy" id="78921"/>
    <lineage>
        <taxon>Eukaryota</taxon>
        <taxon>Fungi</taxon>
        <taxon>Fungi incertae sedis</taxon>
        <taxon>Zoopagomycota</taxon>
        <taxon>Kickxellomycotina</taxon>
        <taxon>Dimargaritomycetes</taxon>
        <taxon>Dimargaritales</taxon>
        <taxon>Dimargaritaceae</taxon>
        <taxon>Tieghemiomyces</taxon>
    </lineage>
</organism>
<comment type="caution">
    <text evidence="3">The sequence shown here is derived from an EMBL/GenBank/DDBJ whole genome shotgun (WGS) entry which is preliminary data.</text>
</comment>
<sequence>MAHQSSATNPKQVREESSSRPSSGEWLSDDGSYSDEGPTMDDRSCSDEDSYASDESITDGPPSTDEDDSSKSIEEARRIKELGNNHFRAADFDAALNEYEEALRVCPSAELMDLAVLYSNLAACYLKLEKWKDAIECATQSLESQPDFPKALYRRASANLALGTMHSLLEAQSDTSPAVKTDCERRLRELPARIDKTHEEEKDKMLGQLKDLGNSLLGKFGMSLDNFQTQRDPATGQTSINFGQKPQSPKEKREG</sequence>
<feature type="repeat" description="TPR" evidence="1">
    <location>
        <begin position="76"/>
        <end position="109"/>
    </location>
</feature>
<evidence type="ECO:0000313" key="4">
    <source>
        <dbReference type="Proteomes" id="UP001150569"/>
    </source>
</evidence>
<feature type="repeat" description="TPR" evidence="1">
    <location>
        <begin position="115"/>
        <end position="148"/>
    </location>
</feature>
<dbReference type="Gene3D" id="1.25.40.10">
    <property type="entry name" value="Tetratricopeptide repeat domain"/>
    <property type="match status" value="1"/>
</dbReference>
<evidence type="ECO:0000256" key="1">
    <source>
        <dbReference type="PROSITE-ProRule" id="PRU00339"/>
    </source>
</evidence>
<evidence type="ECO:0000256" key="2">
    <source>
        <dbReference type="SAM" id="MobiDB-lite"/>
    </source>
</evidence>
<reference evidence="3" key="1">
    <citation type="submission" date="2022-07" db="EMBL/GenBank/DDBJ databases">
        <title>Phylogenomic reconstructions and comparative analyses of Kickxellomycotina fungi.</title>
        <authorList>
            <person name="Reynolds N.K."/>
            <person name="Stajich J.E."/>
            <person name="Barry K."/>
            <person name="Grigoriev I.V."/>
            <person name="Crous P."/>
            <person name="Smith M.E."/>
        </authorList>
    </citation>
    <scope>NUCLEOTIDE SEQUENCE</scope>
    <source>
        <strain evidence="3">RSA 861</strain>
    </source>
</reference>
<feature type="compositionally biased region" description="Polar residues" evidence="2">
    <location>
        <begin position="1"/>
        <end position="11"/>
    </location>
</feature>
<dbReference type="SMART" id="SM00028">
    <property type="entry name" value="TPR"/>
    <property type="match status" value="2"/>
</dbReference>
<dbReference type="AlphaFoldDB" id="A0A9W8A4B2"/>
<gene>
    <name evidence="3" type="ORF">IWQ60_006445</name>
</gene>
<dbReference type="PROSITE" id="PS50005">
    <property type="entry name" value="TPR"/>
    <property type="match status" value="2"/>
</dbReference>
<dbReference type="EMBL" id="JANBPT010000388">
    <property type="protein sequence ID" value="KAJ1922546.1"/>
    <property type="molecule type" value="Genomic_DNA"/>
</dbReference>
<dbReference type="PANTHER" id="PTHR46014:SF1">
    <property type="entry name" value="TETRATRICOPEPTIDE REPEAT PROTEIN 1"/>
    <property type="match status" value="1"/>
</dbReference>